<feature type="compositionally biased region" description="Low complexity" evidence="1">
    <location>
        <begin position="7"/>
        <end position="39"/>
    </location>
</feature>
<reference evidence="2" key="1">
    <citation type="submission" date="2021-03" db="EMBL/GenBank/DDBJ databases">
        <title>Pengzhenrongella sicca gen. nov., sp. nov., a new member of suborder Micrococcineae isolated from High-Arctic tundra soil.</title>
        <authorList>
            <person name="Peng F."/>
        </authorList>
    </citation>
    <scope>NUCLEOTIDE SEQUENCE</scope>
    <source>
        <strain evidence="2">LRZ-2</strain>
    </source>
</reference>
<feature type="region of interest" description="Disordered" evidence="1">
    <location>
        <begin position="1"/>
        <end position="83"/>
    </location>
</feature>
<gene>
    <name evidence="2" type="ORF">J4E96_07630</name>
</gene>
<name>A0A8A4ZIG4_9MICO</name>
<keyword evidence="3" id="KW-1185">Reference proteome</keyword>
<dbReference type="AlphaFoldDB" id="A0A8A4ZIG4"/>
<dbReference type="KEGG" id="psic:J4E96_07630"/>
<protein>
    <submittedName>
        <fullName evidence="2">Uncharacterized protein</fullName>
    </submittedName>
</protein>
<dbReference type="RefSeq" id="WP_227425165.1">
    <property type="nucleotide sequence ID" value="NZ_CP071868.1"/>
</dbReference>
<dbReference type="Proteomes" id="UP000663937">
    <property type="component" value="Chromosome"/>
</dbReference>
<evidence type="ECO:0000313" key="2">
    <source>
        <dbReference type="EMBL" id="QTE30793.1"/>
    </source>
</evidence>
<proteinExistence type="predicted"/>
<organism evidence="2 3">
    <name type="scientific">Pengzhenrongella sicca</name>
    <dbReference type="NCBI Taxonomy" id="2819238"/>
    <lineage>
        <taxon>Bacteria</taxon>
        <taxon>Bacillati</taxon>
        <taxon>Actinomycetota</taxon>
        <taxon>Actinomycetes</taxon>
        <taxon>Micrococcales</taxon>
        <taxon>Pengzhenrongella</taxon>
    </lineage>
</organism>
<dbReference type="EMBL" id="CP071868">
    <property type="protein sequence ID" value="QTE30793.1"/>
    <property type="molecule type" value="Genomic_DNA"/>
</dbReference>
<sequence length="83" mass="8127">MSTSSRAADPTDPAGSPTAAAADPPAEPALDGPAPGGAEPSDEPVDVRSGGDAGNAPRSLTAAEARWQEHESSGSSWDAGDTI</sequence>
<evidence type="ECO:0000256" key="1">
    <source>
        <dbReference type="SAM" id="MobiDB-lite"/>
    </source>
</evidence>
<evidence type="ECO:0000313" key="3">
    <source>
        <dbReference type="Proteomes" id="UP000663937"/>
    </source>
</evidence>
<accession>A0A8A4ZIG4</accession>